<protein>
    <submittedName>
        <fullName evidence="2">Uncharacterized protein</fullName>
    </submittedName>
</protein>
<dbReference type="Gene3D" id="3.90.70.80">
    <property type="match status" value="1"/>
</dbReference>
<feature type="compositionally biased region" description="Polar residues" evidence="1">
    <location>
        <begin position="286"/>
        <end position="300"/>
    </location>
</feature>
<feature type="compositionally biased region" description="Basic and acidic residues" evidence="1">
    <location>
        <begin position="25"/>
        <end position="35"/>
    </location>
</feature>
<proteinExistence type="predicted"/>
<dbReference type="CDD" id="cd22791">
    <property type="entry name" value="OTU_VRTN"/>
    <property type="match status" value="1"/>
</dbReference>
<evidence type="ECO:0000313" key="2">
    <source>
        <dbReference type="EMBL" id="KAK7109352.1"/>
    </source>
</evidence>
<sequence length="1530" mass="168274">MNYMTVYILFPGSKPASDDNEEEQKESKTTGRQNEEQDEPGASGAGLHKYFFRLRGRDYNYSFLVDQDARMGEEQRKRTPKKLTDIDEPLEEKQTVYQQRLRFHQAAGTVDQFKDREKERCRKWRVSLKEDPQKKKHTNTLQAARQRKYRENLKKNKEECCTRSGQDKLNKENDAKRASHAQYMKIYRQEMTKDKKEETKKRQRDRYHKKKEGPSSPHSVPSTPQAPHSVPSTPQAPHSVLSTPQAPHSVSSTPKTPHSDLIPQAPQPTPSTPQTASSAPPPATPGSKNPASALSGSPYKSNEAKRKAASRARQALPSDPIKSAEVLAYQIRSMAKSPRKRSALELHGVLKSGRFDDRITEYLQNLKRKKDKKSTAERKRMMSMIVKDDPASVKELSQDLNQRWHFVASASMLDCEKVEVCASAGQHGNALSGDVVEAVEEFYTRPETSVVIPDKRLVQKDLEPKACLTDSLKRLHGQFLEETGLKISLSAFQRCRPQHVLTVDNMKRTSCLCKVCANVAQKLTAMKPLLQAGESKASLRDLSTAVELTLCQDKDAKDKWRCVRRDCGQCGTHLLSSHLADIRKEQPISWLHWEPFKTKTIAPRIMNITKQGTVEDLLAELEEELQPLAEHLAIARWQYSQFRQQRDSLGPAEVLTLMDFAENYRCEYQNEVQAAHWSYQQATVFPTVTYFRCDCGQLVTDSVVVISSDTTHDASAVQAYSSIVIKHLKERRGLSIQKQYQFTDGCACQFKSREPFMDVSLSHVDHGIEIQRSFFGSSHGKGPCDGVGGVVKSAARRAVLAEKVMISDALEMFNFLDRNLTVDPDSDCCHSRRVFYYVTSSDIQRHRSDRRPNNPLKGTHQLHCIKPGSHPNEVLYRDLACQCHQCQGEGHCSVAGEWHSYTFKVPTKSGPSRPPANADAPSKLPAQSGPSRPPADAPSKLPAKSGPSRPPADAPSKLPAKSGPSRPPADAPSKLPAQSGPSRPPADAPSKLPAKSGPTRPPADADAPSKLPAKSGPSRPPADADAPSKLPAKSGPSRPPADAPSKLPAKSGPSRPPADAPSKLPAKSGPTRPPADADAPSKLPAKSGPSRPPADADAPSKLPAKSGPTRPPADAPSKLPAKSGPSRPPADADAPSKLPAKSGPSRPPADSPSKLPAKLGPSRPPADSPSKLPAQSGPSRPPADAPFKLPAKSDPSRPLADADAPSNILKRLSTSASFIDFVAIAKEVCSVLPPLCTKEGLTSGRYKTDSMSLDLYPDDGPQGLTPVSVYGDGNCLPRCGSVLAYGTEGHHLEIRARIAIELAINKDFYLNPRLSAKVDNLPKFCAQYSEFYSNQVLSSTAIERIFEEEVLHIAKPSTYMGVWQMYAMTSVLGVPIYSVYPKYGGFTVREQVHQLILPRTCAGPHPASPPAVLWTHTNGKKLPAVYWSPNHFVLCLPTEQSTEQIKAGDFLLVGVPSDKKEATSYVALVYRVDAQNLAWGVYLRPARGNAWKLPEEIKPTEYFLPAQDILTVLKDYRIGQEGRSVLYYFE</sequence>
<feature type="region of interest" description="Disordered" evidence="1">
    <location>
        <begin position="9"/>
        <end position="46"/>
    </location>
</feature>
<feature type="region of interest" description="Disordered" evidence="1">
    <location>
        <begin position="905"/>
        <end position="1203"/>
    </location>
</feature>
<feature type="compositionally biased region" description="Basic and acidic residues" evidence="1">
    <location>
        <begin position="187"/>
        <end position="200"/>
    </location>
</feature>
<gene>
    <name evidence="2" type="ORF">V1264_013406</name>
</gene>
<dbReference type="PANTHER" id="PTHR46601:SF1">
    <property type="entry name" value="ADF-H DOMAIN-CONTAINING PROTEIN"/>
    <property type="match status" value="1"/>
</dbReference>
<feature type="compositionally biased region" description="Basic and acidic residues" evidence="1">
    <location>
        <begin position="149"/>
        <end position="177"/>
    </location>
</feature>
<dbReference type="PANTHER" id="PTHR46601">
    <property type="entry name" value="ULP_PROTEASE DOMAIN-CONTAINING PROTEIN"/>
    <property type="match status" value="1"/>
</dbReference>
<evidence type="ECO:0000313" key="3">
    <source>
        <dbReference type="Proteomes" id="UP001374579"/>
    </source>
</evidence>
<dbReference type="Proteomes" id="UP001374579">
    <property type="component" value="Unassembled WGS sequence"/>
</dbReference>
<keyword evidence="3" id="KW-1185">Reference proteome</keyword>
<accession>A0AAN9GI62</accession>
<dbReference type="EMBL" id="JBAMIC010000003">
    <property type="protein sequence ID" value="KAK7109352.1"/>
    <property type="molecule type" value="Genomic_DNA"/>
</dbReference>
<evidence type="ECO:0000256" key="1">
    <source>
        <dbReference type="SAM" id="MobiDB-lite"/>
    </source>
</evidence>
<feature type="compositionally biased region" description="Basic residues" evidence="1">
    <location>
        <begin position="201"/>
        <end position="211"/>
    </location>
</feature>
<feature type="compositionally biased region" description="Polar residues" evidence="1">
    <location>
        <begin position="216"/>
        <end position="256"/>
    </location>
</feature>
<comment type="caution">
    <text evidence="2">The sequence shown here is derived from an EMBL/GenBank/DDBJ whole genome shotgun (WGS) entry which is preliminary data.</text>
</comment>
<feature type="region of interest" description="Disordered" evidence="1">
    <location>
        <begin position="130"/>
        <end position="317"/>
    </location>
</feature>
<organism evidence="2 3">
    <name type="scientific">Littorina saxatilis</name>
    <dbReference type="NCBI Taxonomy" id="31220"/>
    <lineage>
        <taxon>Eukaryota</taxon>
        <taxon>Metazoa</taxon>
        <taxon>Spiralia</taxon>
        <taxon>Lophotrochozoa</taxon>
        <taxon>Mollusca</taxon>
        <taxon>Gastropoda</taxon>
        <taxon>Caenogastropoda</taxon>
        <taxon>Littorinimorpha</taxon>
        <taxon>Littorinoidea</taxon>
        <taxon>Littorinidae</taxon>
        <taxon>Littorina</taxon>
    </lineage>
</organism>
<reference evidence="2 3" key="1">
    <citation type="submission" date="2024-02" db="EMBL/GenBank/DDBJ databases">
        <title>Chromosome-scale genome assembly of the rough periwinkle Littorina saxatilis.</title>
        <authorList>
            <person name="De Jode A."/>
            <person name="Faria R."/>
            <person name="Formenti G."/>
            <person name="Sims Y."/>
            <person name="Smith T.P."/>
            <person name="Tracey A."/>
            <person name="Wood J.M.D."/>
            <person name="Zagrodzka Z.B."/>
            <person name="Johannesson K."/>
            <person name="Butlin R.K."/>
            <person name="Leder E.H."/>
        </authorList>
    </citation>
    <scope>NUCLEOTIDE SEQUENCE [LARGE SCALE GENOMIC DNA]</scope>
    <source>
        <strain evidence="2">Snail1</strain>
        <tissue evidence="2">Muscle</tissue>
    </source>
</reference>
<dbReference type="InterPro" id="IPR047273">
    <property type="entry name" value="VRTN_OTU_dom"/>
</dbReference>
<name>A0AAN9GI62_9CAEN</name>